<dbReference type="InterPro" id="IPR036388">
    <property type="entry name" value="WH-like_DNA-bd_sf"/>
</dbReference>
<organism evidence="6 7">
    <name type="scientific">Luteibacter anthropi</name>
    <dbReference type="NCBI Taxonomy" id="564369"/>
    <lineage>
        <taxon>Bacteria</taxon>
        <taxon>Pseudomonadati</taxon>
        <taxon>Pseudomonadota</taxon>
        <taxon>Gammaproteobacteria</taxon>
        <taxon>Lysobacterales</taxon>
        <taxon>Rhodanobacteraceae</taxon>
        <taxon>Luteibacter</taxon>
    </lineage>
</organism>
<dbReference type="InterPro" id="IPR058163">
    <property type="entry name" value="LysR-type_TF_proteobact-type"/>
</dbReference>
<comment type="similarity">
    <text evidence="1">Belongs to the LysR transcriptional regulatory family.</text>
</comment>
<keyword evidence="7" id="KW-1185">Reference proteome</keyword>
<accession>A0A7X5U8R8</accession>
<dbReference type="Proteomes" id="UP000490980">
    <property type="component" value="Unassembled WGS sequence"/>
</dbReference>
<comment type="caution">
    <text evidence="6">The sequence shown here is derived from an EMBL/GenBank/DDBJ whole genome shotgun (WGS) entry which is preliminary data.</text>
</comment>
<name>A0A7X5U8R8_9GAMM</name>
<dbReference type="RefSeq" id="WP_166947005.1">
    <property type="nucleotide sequence ID" value="NZ_JAARLZ010000003.1"/>
</dbReference>
<dbReference type="AlphaFoldDB" id="A0A7X5U8R8"/>
<protein>
    <submittedName>
        <fullName evidence="6">LysR family transcriptional regulator</fullName>
    </submittedName>
</protein>
<dbReference type="Pfam" id="PF03466">
    <property type="entry name" value="LysR_substrate"/>
    <property type="match status" value="1"/>
</dbReference>
<keyword evidence="3" id="KW-0238">DNA-binding</keyword>
<dbReference type="PANTHER" id="PTHR30537:SF5">
    <property type="entry name" value="HTH-TYPE TRANSCRIPTIONAL ACTIVATOR TTDR-RELATED"/>
    <property type="match status" value="1"/>
</dbReference>
<dbReference type="FunFam" id="1.10.10.10:FF:000001">
    <property type="entry name" value="LysR family transcriptional regulator"/>
    <property type="match status" value="1"/>
</dbReference>
<dbReference type="GO" id="GO:0003700">
    <property type="term" value="F:DNA-binding transcription factor activity"/>
    <property type="evidence" value="ECO:0007669"/>
    <property type="project" value="InterPro"/>
</dbReference>
<dbReference type="EMBL" id="JAARLZ010000003">
    <property type="protein sequence ID" value="NII05892.1"/>
    <property type="molecule type" value="Genomic_DNA"/>
</dbReference>
<dbReference type="Gene3D" id="1.10.10.10">
    <property type="entry name" value="Winged helix-like DNA-binding domain superfamily/Winged helix DNA-binding domain"/>
    <property type="match status" value="1"/>
</dbReference>
<gene>
    <name evidence="6" type="ORF">HBF25_05730</name>
</gene>
<reference evidence="6 7" key="1">
    <citation type="submission" date="2020-03" db="EMBL/GenBank/DDBJ databases">
        <authorList>
            <person name="Lai Q."/>
        </authorList>
    </citation>
    <scope>NUCLEOTIDE SEQUENCE [LARGE SCALE GENOMIC DNA]</scope>
    <source>
        <strain evidence="6 7">CCUG 25036</strain>
    </source>
</reference>
<keyword evidence="2" id="KW-0805">Transcription regulation</keyword>
<dbReference type="Pfam" id="PF00126">
    <property type="entry name" value="HTH_1"/>
    <property type="match status" value="1"/>
</dbReference>
<dbReference type="SUPFAM" id="SSF46785">
    <property type="entry name" value="Winged helix' DNA-binding domain"/>
    <property type="match status" value="1"/>
</dbReference>
<dbReference type="GO" id="GO:0003677">
    <property type="term" value="F:DNA binding"/>
    <property type="evidence" value="ECO:0007669"/>
    <property type="project" value="UniProtKB-KW"/>
</dbReference>
<dbReference type="InterPro" id="IPR036390">
    <property type="entry name" value="WH_DNA-bd_sf"/>
</dbReference>
<evidence type="ECO:0000259" key="5">
    <source>
        <dbReference type="PROSITE" id="PS50931"/>
    </source>
</evidence>
<sequence>MRSGLTELEAVLAVARLGSFRAAAGELDLSTSAVSQAVATLEARLGARLFHRTTRSVRLTEAGERFVTELAPAMQGIRVAMDRARDGDEAPAGSLRLNMAAGAAHRLMQPLLIPYMQRYPAVHVEVVTDGRLIDIVREGFDAGFRTQDVVPGDMIAVPFGSPIRFAVVGSPAYFARHGRPHTPDELARHRCIRARMSSGHIYQWEFERHGETVTVPVDGSVTLNEPKLMVSAAKAGLGLVYLSEYDVEEGLGDGSLERVLDDWTPPFDRLCLYYPGRRHVPSPLRALIDFIREHPL</sequence>
<dbReference type="Gene3D" id="3.40.190.290">
    <property type="match status" value="1"/>
</dbReference>
<dbReference type="CDD" id="cd08474">
    <property type="entry name" value="PBP2_CrgA_like_5"/>
    <property type="match status" value="1"/>
</dbReference>
<dbReference type="PROSITE" id="PS50931">
    <property type="entry name" value="HTH_LYSR"/>
    <property type="match status" value="1"/>
</dbReference>
<evidence type="ECO:0000256" key="3">
    <source>
        <dbReference type="ARBA" id="ARBA00023125"/>
    </source>
</evidence>
<feature type="domain" description="HTH lysR-type" evidence="5">
    <location>
        <begin position="1"/>
        <end position="60"/>
    </location>
</feature>
<evidence type="ECO:0000256" key="1">
    <source>
        <dbReference type="ARBA" id="ARBA00009437"/>
    </source>
</evidence>
<dbReference type="SUPFAM" id="SSF53850">
    <property type="entry name" value="Periplasmic binding protein-like II"/>
    <property type="match status" value="1"/>
</dbReference>
<dbReference type="PANTHER" id="PTHR30537">
    <property type="entry name" value="HTH-TYPE TRANSCRIPTIONAL REGULATOR"/>
    <property type="match status" value="1"/>
</dbReference>
<evidence type="ECO:0000313" key="7">
    <source>
        <dbReference type="Proteomes" id="UP000490980"/>
    </source>
</evidence>
<keyword evidence="4" id="KW-0804">Transcription</keyword>
<dbReference type="InterPro" id="IPR000847">
    <property type="entry name" value="LysR_HTH_N"/>
</dbReference>
<dbReference type="InterPro" id="IPR005119">
    <property type="entry name" value="LysR_subst-bd"/>
</dbReference>
<evidence type="ECO:0000313" key="6">
    <source>
        <dbReference type="EMBL" id="NII05892.1"/>
    </source>
</evidence>
<proteinExistence type="inferred from homology"/>
<evidence type="ECO:0000256" key="2">
    <source>
        <dbReference type="ARBA" id="ARBA00023015"/>
    </source>
</evidence>
<evidence type="ECO:0000256" key="4">
    <source>
        <dbReference type="ARBA" id="ARBA00023163"/>
    </source>
</evidence>